<dbReference type="EMBL" id="JAJJMB010012696">
    <property type="protein sequence ID" value="KAI3874092.1"/>
    <property type="molecule type" value="Genomic_DNA"/>
</dbReference>
<keyword evidence="1" id="KW-0697">Rotamase</keyword>
<dbReference type="EC" id="5.2.1.8" evidence="1"/>
<keyword evidence="4" id="KW-1185">Reference proteome</keyword>
<dbReference type="InterPro" id="IPR044239">
    <property type="entry name" value="FKBP20-2-like"/>
</dbReference>
<dbReference type="GO" id="GO:0003755">
    <property type="term" value="F:peptidyl-prolyl cis-trans isomerase activity"/>
    <property type="evidence" value="ECO:0007669"/>
    <property type="project" value="UniProtKB-KW"/>
</dbReference>
<dbReference type="PROSITE" id="PS50059">
    <property type="entry name" value="FKBP_PPIASE"/>
    <property type="match status" value="1"/>
</dbReference>
<evidence type="ECO:0000256" key="1">
    <source>
        <dbReference type="PROSITE-ProRule" id="PRU00277"/>
    </source>
</evidence>
<organism evidence="3 4">
    <name type="scientific">Papaver atlanticum</name>
    <dbReference type="NCBI Taxonomy" id="357466"/>
    <lineage>
        <taxon>Eukaryota</taxon>
        <taxon>Viridiplantae</taxon>
        <taxon>Streptophyta</taxon>
        <taxon>Embryophyta</taxon>
        <taxon>Tracheophyta</taxon>
        <taxon>Spermatophyta</taxon>
        <taxon>Magnoliopsida</taxon>
        <taxon>Ranunculales</taxon>
        <taxon>Papaveraceae</taxon>
        <taxon>Papaveroideae</taxon>
        <taxon>Papaver</taxon>
    </lineage>
</organism>
<comment type="caution">
    <text evidence="3">The sequence shown here is derived from an EMBL/GenBank/DDBJ whole genome shotgun (WGS) entry which is preliminary data.</text>
</comment>
<evidence type="ECO:0000313" key="4">
    <source>
        <dbReference type="Proteomes" id="UP001202328"/>
    </source>
</evidence>
<dbReference type="InterPro" id="IPR001179">
    <property type="entry name" value="PPIase_FKBP_dom"/>
</dbReference>
<dbReference type="Gene3D" id="3.10.50.40">
    <property type="match status" value="1"/>
</dbReference>
<accession>A0AAD4XAY2</accession>
<gene>
    <name evidence="3" type="ORF">MKW98_013753</name>
</gene>
<dbReference type="AlphaFoldDB" id="A0AAD4XAY2"/>
<dbReference type="PANTHER" id="PTHR47414:SF1">
    <property type="entry name" value="PEPTIDYL-PROLYL CIS-TRANS ISOMERASE FKBP20-2, CHLOROPLASTIC"/>
    <property type="match status" value="1"/>
</dbReference>
<evidence type="ECO:0000313" key="3">
    <source>
        <dbReference type="EMBL" id="KAI3874092.1"/>
    </source>
</evidence>
<proteinExistence type="predicted"/>
<reference evidence="3" key="1">
    <citation type="submission" date="2022-04" db="EMBL/GenBank/DDBJ databases">
        <title>A functionally conserved STORR gene fusion in Papaver species that diverged 16.8 million years ago.</title>
        <authorList>
            <person name="Catania T."/>
        </authorList>
    </citation>
    <scope>NUCLEOTIDE SEQUENCE</scope>
    <source>
        <strain evidence="3">S-188037</strain>
    </source>
</reference>
<dbReference type="Pfam" id="PF00254">
    <property type="entry name" value="FKBP_C"/>
    <property type="match status" value="1"/>
</dbReference>
<sequence length="177" mass="20650">MEEESKYYISLPFKRFNGGIQHAVVLIHHQVWKLECRTTGVRRCWLIVVKAVKVTFHYIGYSESGRHINSTYLPGALAKIRVGNNVLTAGFEQGIKDIRSGGKRRVINTPDLGRSLNWKYHPRRTSLGHDVYLMMLSMSVLVAYEYHKGIYKVKKLEKSYTENLLLWHMLESRERQL</sequence>
<feature type="domain" description="PPIase FKBP-type" evidence="2">
    <location>
        <begin position="51"/>
        <end position="137"/>
    </location>
</feature>
<dbReference type="PANTHER" id="PTHR47414">
    <property type="entry name" value="PEPTIDYL-PROLYL CIS-TRANS ISOMERASE FKBP20-2, CHLOROPLASTIC"/>
    <property type="match status" value="1"/>
</dbReference>
<keyword evidence="1" id="KW-0413">Isomerase</keyword>
<protein>
    <recommendedName>
        <fullName evidence="1">peptidylprolyl isomerase</fullName>
        <ecNumber evidence="1">5.2.1.8</ecNumber>
    </recommendedName>
</protein>
<dbReference type="InterPro" id="IPR046357">
    <property type="entry name" value="PPIase_dom_sf"/>
</dbReference>
<dbReference type="SUPFAM" id="SSF54534">
    <property type="entry name" value="FKBP-like"/>
    <property type="match status" value="1"/>
</dbReference>
<dbReference type="Proteomes" id="UP001202328">
    <property type="component" value="Unassembled WGS sequence"/>
</dbReference>
<name>A0AAD4XAY2_9MAGN</name>
<evidence type="ECO:0000259" key="2">
    <source>
        <dbReference type="PROSITE" id="PS50059"/>
    </source>
</evidence>
<comment type="catalytic activity">
    <reaction evidence="1">
        <text>[protein]-peptidylproline (omega=180) = [protein]-peptidylproline (omega=0)</text>
        <dbReference type="Rhea" id="RHEA:16237"/>
        <dbReference type="Rhea" id="RHEA-COMP:10747"/>
        <dbReference type="Rhea" id="RHEA-COMP:10748"/>
        <dbReference type="ChEBI" id="CHEBI:83833"/>
        <dbReference type="ChEBI" id="CHEBI:83834"/>
        <dbReference type="EC" id="5.2.1.8"/>
    </reaction>
</comment>